<sequence length="183" mass="21289">MDLESLPSLKDLNKEERHAIYDQYRAKGQYFCVEYCPKSSKAAKCRGCNAHLKEGDLRFRHLVCNNKCFQKKKTDVCGRFHVECFFKLQQEHLDHFQHSHDEWKTVNSVQQFAGYSKLKEADQEKLQDLIKKYSPEPVPSKEPKAKTESLTTSPKSPKSPKKDKVKAEESLNDNVKRVKQEAK</sequence>
<evidence type="ECO:0000256" key="2">
    <source>
        <dbReference type="ARBA" id="ARBA00022723"/>
    </source>
</evidence>
<proteinExistence type="predicted"/>
<comment type="subcellular location">
    <subcellularLocation>
        <location evidence="1">Nucleus</location>
    </subcellularLocation>
</comment>
<dbReference type="AlphaFoldDB" id="A0AAD5UGC6"/>
<keyword evidence="3" id="KW-0863">Zinc-finger</keyword>
<evidence type="ECO:0000256" key="5">
    <source>
        <dbReference type="ARBA" id="ARBA00023242"/>
    </source>
</evidence>
<feature type="compositionally biased region" description="Basic and acidic residues" evidence="6">
    <location>
        <begin position="131"/>
        <end position="147"/>
    </location>
</feature>
<dbReference type="GO" id="GO:0003677">
    <property type="term" value="F:DNA binding"/>
    <property type="evidence" value="ECO:0007669"/>
    <property type="project" value="InterPro"/>
</dbReference>
<feature type="compositionally biased region" description="Basic and acidic residues" evidence="6">
    <location>
        <begin position="160"/>
        <end position="183"/>
    </location>
</feature>
<keyword evidence="5" id="KW-0539">Nucleus</keyword>
<dbReference type="InterPro" id="IPR001510">
    <property type="entry name" value="Znf_PARP"/>
</dbReference>
<evidence type="ECO:0000256" key="1">
    <source>
        <dbReference type="ARBA" id="ARBA00004123"/>
    </source>
</evidence>
<keyword evidence="4" id="KW-0862">Zinc</keyword>
<dbReference type="PROSITE" id="PS50064">
    <property type="entry name" value="ZF_PARP_2"/>
    <property type="match status" value="1"/>
</dbReference>
<evidence type="ECO:0000256" key="4">
    <source>
        <dbReference type="ARBA" id="ARBA00022833"/>
    </source>
</evidence>
<evidence type="ECO:0000256" key="6">
    <source>
        <dbReference type="SAM" id="MobiDB-lite"/>
    </source>
</evidence>
<dbReference type="Gene3D" id="3.30.1740.10">
    <property type="entry name" value="Zinc finger, PARP-type"/>
    <property type="match status" value="1"/>
</dbReference>
<reference evidence="8" key="1">
    <citation type="submission" date="2020-05" db="EMBL/GenBank/DDBJ databases">
        <title>Phylogenomic resolution of chytrid fungi.</title>
        <authorList>
            <person name="Stajich J.E."/>
            <person name="Amses K."/>
            <person name="Simmons R."/>
            <person name="Seto K."/>
            <person name="Myers J."/>
            <person name="Bonds A."/>
            <person name="Quandt C.A."/>
            <person name="Barry K."/>
            <person name="Liu P."/>
            <person name="Grigoriev I."/>
            <person name="Longcore J.E."/>
            <person name="James T.Y."/>
        </authorList>
    </citation>
    <scope>NUCLEOTIDE SEQUENCE</scope>
    <source>
        <strain evidence="8">PLAUS21</strain>
    </source>
</reference>
<gene>
    <name evidence="8" type="ORF">HK103_004997</name>
</gene>
<organism evidence="8 9">
    <name type="scientific">Boothiomyces macroporosus</name>
    <dbReference type="NCBI Taxonomy" id="261099"/>
    <lineage>
        <taxon>Eukaryota</taxon>
        <taxon>Fungi</taxon>
        <taxon>Fungi incertae sedis</taxon>
        <taxon>Chytridiomycota</taxon>
        <taxon>Chytridiomycota incertae sedis</taxon>
        <taxon>Chytridiomycetes</taxon>
        <taxon>Rhizophydiales</taxon>
        <taxon>Terramycetaceae</taxon>
        <taxon>Boothiomyces</taxon>
    </lineage>
</organism>
<dbReference type="GO" id="GO:0008270">
    <property type="term" value="F:zinc ion binding"/>
    <property type="evidence" value="ECO:0007669"/>
    <property type="project" value="UniProtKB-KW"/>
</dbReference>
<evidence type="ECO:0000256" key="3">
    <source>
        <dbReference type="ARBA" id="ARBA00022771"/>
    </source>
</evidence>
<dbReference type="SMART" id="SM01336">
    <property type="entry name" value="zf-PARP"/>
    <property type="match status" value="1"/>
</dbReference>
<feature type="domain" description="PARP-type" evidence="7">
    <location>
        <begin position="40"/>
        <end position="134"/>
    </location>
</feature>
<evidence type="ECO:0000259" key="7">
    <source>
        <dbReference type="PROSITE" id="PS50064"/>
    </source>
</evidence>
<protein>
    <recommendedName>
        <fullName evidence="7">PARP-type domain-containing protein</fullName>
    </recommendedName>
</protein>
<evidence type="ECO:0000313" key="8">
    <source>
        <dbReference type="EMBL" id="KAJ3257013.1"/>
    </source>
</evidence>
<dbReference type="EMBL" id="JADGKB010000043">
    <property type="protein sequence ID" value="KAJ3257013.1"/>
    <property type="molecule type" value="Genomic_DNA"/>
</dbReference>
<dbReference type="Proteomes" id="UP001210925">
    <property type="component" value="Unassembled WGS sequence"/>
</dbReference>
<dbReference type="InterPro" id="IPR036957">
    <property type="entry name" value="Znf_PARP_sf"/>
</dbReference>
<evidence type="ECO:0000313" key="9">
    <source>
        <dbReference type="Proteomes" id="UP001210925"/>
    </source>
</evidence>
<accession>A0AAD5UGC6</accession>
<comment type="caution">
    <text evidence="8">The sequence shown here is derived from an EMBL/GenBank/DDBJ whole genome shotgun (WGS) entry which is preliminary data.</text>
</comment>
<dbReference type="GO" id="GO:0005634">
    <property type="term" value="C:nucleus"/>
    <property type="evidence" value="ECO:0007669"/>
    <property type="project" value="UniProtKB-SubCell"/>
</dbReference>
<feature type="region of interest" description="Disordered" evidence="6">
    <location>
        <begin position="131"/>
        <end position="183"/>
    </location>
</feature>
<keyword evidence="2" id="KW-0479">Metal-binding</keyword>
<dbReference type="SUPFAM" id="SSF57716">
    <property type="entry name" value="Glucocorticoid receptor-like (DNA-binding domain)"/>
    <property type="match status" value="1"/>
</dbReference>
<name>A0AAD5UGC6_9FUNG</name>
<keyword evidence="9" id="KW-1185">Reference proteome</keyword>